<dbReference type="OrthoDB" id="8559578at2"/>
<keyword evidence="3" id="KW-1185">Reference proteome</keyword>
<dbReference type="Proteomes" id="UP000228593">
    <property type="component" value="Unassembled WGS sequence"/>
</dbReference>
<protein>
    <submittedName>
        <fullName evidence="2">Peptidase</fullName>
    </submittedName>
</protein>
<dbReference type="EMBL" id="PDOB01000001">
    <property type="protein sequence ID" value="PIL41532.1"/>
    <property type="molecule type" value="Genomic_DNA"/>
</dbReference>
<dbReference type="RefSeq" id="WP_099914018.1">
    <property type="nucleotide sequence ID" value="NZ_BMHS01000001.1"/>
</dbReference>
<evidence type="ECO:0000256" key="1">
    <source>
        <dbReference type="SAM" id="Phobius"/>
    </source>
</evidence>
<evidence type="ECO:0000313" key="3">
    <source>
        <dbReference type="Proteomes" id="UP000228593"/>
    </source>
</evidence>
<dbReference type="PANTHER" id="PTHR40115">
    <property type="entry name" value="INNER MEMBRANE PROTEIN WITH PEPSY TM HELIX"/>
    <property type="match status" value="1"/>
</dbReference>
<dbReference type="Pfam" id="PF16357">
    <property type="entry name" value="PepSY_TM_like_2"/>
    <property type="match status" value="1"/>
</dbReference>
<reference evidence="2 3" key="1">
    <citation type="submission" date="2017-10" db="EMBL/GenBank/DDBJ databases">
        <title>Massilia psychrophilum sp. nov., a novel purple-pigmented bacterium isolated from Tianshan glacier, Xinjiang Municipality, China.</title>
        <authorList>
            <person name="Wang H."/>
        </authorList>
    </citation>
    <scope>NUCLEOTIDE SEQUENCE [LARGE SCALE GENOMIC DNA]</scope>
    <source>
        <strain evidence="2 3">JCM 30813</strain>
    </source>
</reference>
<feature type="transmembrane region" description="Helical" evidence="1">
    <location>
        <begin position="177"/>
        <end position="202"/>
    </location>
</feature>
<accession>A0A2G8T697</accession>
<feature type="transmembrane region" description="Helical" evidence="1">
    <location>
        <begin position="41"/>
        <end position="60"/>
    </location>
</feature>
<dbReference type="PANTHER" id="PTHR40115:SF1">
    <property type="entry name" value="INNER MEMBRANE PROTEIN WITH PEPSY TM HELIX"/>
    <property type="match status" value="1"/>
</dbReference>
<dbReference type="AlphaFoldDB" id="A0A2G8T697"/>
<comment type="caution">
    <text evidence="2">The sequence shown here is derived from an EMBL/GenBank/DDBJ whole genome shotgun (WGS) entry which is preliminary data.</text>
</comment>
<dbReference type="InterPro" id="IPR032307">
    <property type="entry name" value="PepSY_TM-like_2"/>
</dbReference>
<organism evidence="2 3">
    <name type="scientific">Massilia psychrophila</name>
    <dbReference type="NCBI Taxonomy" id="1603353"/>
    <lineage>
        <taxon>Bacteria</taxon>
        <taxon>Pseudomonadati</taxon>
        <taxon>Pseudomonadota</taxon>
        <taxon>Betaproteobacteria</taxon>
        <taxon>Burkholderiales</taxon>
        <taxon>Oxalobacteraceae</taxon>
        <taxon>Telluria group</taxon>
        <taxon>Massilia</taxon>
    </lineage>
</organism>
<feature type="transmembrane region" description="Helical" evidence="1">
    <location>
        <begin position="209"/>
        <end position="230"/>
    </location>
</feature>
<keyword evidence="1" id="KW-0812">Transmembrane</keyword>
<keyword evidence="1" id="KW-1133">Transmembrane helix</keyword>
<name>A0A2G8T697_9BURK</name>
<proteinExistence type="predicted"/>
<evidence type="ECO:0000313" key="2">
    <source>
        <dbReference type="EMBL" id="PIL41532.1"/>
    </source>
</evidence>
<sequence>MQSVAAALQPEHAKAPRASVPADSRSSRATFLKWLRKMHGWIGLWGAALGLLFGASGILLNHRDVLKIPAVQKQESTIQLALPAPAPANAALMAAWLRQSLALPLDATRVKADEARAVAWGDKSLTQPARWSASFIAPAASVQAEYWVGNNFITVKRSDTNAFGVLSNLHKGVGMSVIWILLVDTLAGSIMLLSISGVLLWAMMTRKRLVGTAIGAASLAVLFGVALQSIGQTL</sequence>
<keyword evidence="1" id="KW-0472">Membrane</keyword>
<gene>
    <name evidence="2" type="ORF">CR103_00270</name>
</gene>